<feature type="chain" id="PRO_5008141991" evidence="1">
    <location>
        <begin position="17"/>
        <end position="193"/>
    </location>
</feature>
<accession>A0A182WWL3</accession>
<evidence type="ECO:0000313" key="3">
    <source>
        <dbReference type="Proteomes" id="UP000076407"/>
    </source>
</evidence>
<proteinExistence type="predicted"/>
<evidence type="ECO:0000313" key="2">
    <source>
        <dbReference type="EnsemblMetazoa" id="AQUA001921-PA"/>
    </source>
</evidence>
<keyword evidence="1" id="KW-0732">Signal</keyword>
<evidence type="ECO:0000256" key="1">
    <source>
        <dbReference type="SAM" id="SignalP"/>
    </source>
</evidence>
<dbReference type="VEuPathDB" id="VectorBase:AQUA001921"/>
<feature type="signal peptide" evidence="1">
    <location>
        <begin position="1"/>
        <end position="16"/>
    </location>
</feature>
<organism evidence="2 3">
    <name type="scientific">Anopheles quadriannulatus</name>
    <name type="common">Mosquito</name>
    <dbReference type="NCBI Taxonomy" id="34691"/>
    <lineage>
        <taxon>Eukaryota</taxon>
        <taxon>Metazoa</taxon>
        <taxon>Ecdysozoa</taxon>
        <taxon>Arthropoda</taxon>
        <taxon>Hexapoda</taxon>
        <taxon>Insecta</taxon>
        <taxon>Pterygota</taxon>
        <taxon>Neoptera</taxon>
        <taxon>Endopterygota</taxon>
        <taxon>Diptera</taxon>
        <taxon>Nematocera</taxon>
        <taxon>Culicoidea</taxon>
        <taxon>Culicidae</taxon>
        <taxon>Anophelinae</taxon>
        <taxon>Anopheles</taxon>
    </lineage>
</organism>
<keyword evidence="3" id="KW-1185">Reference proteome</keyword>
<dbReference type="EnsemblMetazoa" id="AQUA001921-RA">
    <property type="protein sequence ID" value="AQUA001921-PA"/>
    <property type="gene ID" value="AQUA001921"/>
</dbReference>
<reference evidence="2" key="1">
    <citation type="submission" date="2020-05" db="UniProtKB">
        <authorList>
            <consortium name="EnsemblMetazoa"/>
        </authorList>
    </citation>
    <scope>IDENTIFICATION</scope>
    <source>
        <strain evidence="2">SANGQUA</strain>
    </source>
</reference>
<name>A0A182WWL3_ANOQN</name>
<dbReference type="Proteomes" id="UP000076407">
    <property type="component" value="Unassembled WGS sequence"/>
</dbReference>
<sequence length="193" mass="22195">MIKLVCLFALVAVVASMPNGPFAPLPPMQAPMRQIVKREAVAPVAVAEDAPVQESAVEAQDDMDKAETFGFGYHKVIHVGVPYYPPYYHYPRYYHGYHAVSAMPRAPEWHPAPRPAPMGRLVKRDVQQPFPKQMPNNEENAKEEAVAVAGEDDMDKAETFGFGYHHYYAYPRYYYPSYHYGYYPSYHYGYYWI</sequence>
<protein>
    <submittedName>
        <fullName evidence="2">Uncharacterized protein</fullName>
    </submittedName>
</protein>
<dbReference type="AlphaFoldDB" id="A0A182WWL3"/>